<feature type="transmembrane region" description="Helical" evidence="6">
    <location>
        <begin position="346"/>
        <end position="367"/>
    </location>
</feature>
<evidence type="ECO:0000256" key="1">
    <source>
        <dbReference type="ARBA" id="ARBA00004141"/>
    </source>
</evidence>
<dbReference type="PANTHER" id="PTHR31102">
    <property type="match status" value="1"/>
</dbReference>
<keyword evidence="4 6" id="KW-1133">Transmembrane helix</keyword>
<dbReference type="GO" id="GO:0016020">
    <property type="term" value="C:membrane"/>
    <property type="evidence" value="ECO:0007669"/>
    <property type="project" value="UniProtKB-SubCell"/>
</dbReference>
<dbReference type="PANTHER" id="PTHR31102:SF1">
    <property type="entry name" value="CATION_H+ EXCHANGER DOMAIN-CONTAINING PROTEIN"/>
    <property type="match status" value="1"/>
</dbReference>
<feature type="transmembrane region" description="Helical" evidence="6">
    <location>
        <begin position="379"/>
        <end position="400"/>
    </location>
</feature>
<feature type="transmembrane region" description="Helical" evidence="6">
    <location>
        <begin position="188"/>
        <end position="216"/>
    </location>
</feature>
<dbReference type="InterPro" id="IPR038770">
    <property type="entry name" value="Na+/solute_symporter_sf"/>
</dbReference>
<feature type="domain" description="Cation/H+ exchanger transmembrane" evidence="7">
    <location>
        <begin position="55"/>
        <end position="430"/>
    </location>
</feature>
<sequence>MGVICKKLSVGFLTVILGYFTLLFIFEKNFFEPLDGNGFSSLFITIFICWGSAFCLGKIVSFIKISPLLGEIISGIIIRNWDFIERNITEDDKVGLFIRNLAFIFILMRTGFGLDIKTLKKYLILSFSLGILSTICEIIAITGISYFSLHLSFSTCLTFASILASVSPAVIVPIVIELQNKKIGTNQGLPTIILVNATIINIFCITAYSICISIFYGKGSSSIWLLFSIPTGILFGVGIGFFLSFILRNCTKKDSDIIHLQRSILLILSCFFIFFGCKYYSMDIVGPVGILVITILMNIYWNDKEEIGTKNEERILKNIWVYIIEPLIFCFIGMEVRFSNFDIELILVSLFILLFGLLFKLFSLFAISFKSHLNIKERIFLSISLIPKATVQAALAPAFAFLLVTKRKNQSLLTKQSADIIILNICILSILITAPIGHMLMSLLSRRLLTQQKNEEEETKFEKEEEKLLHIGNVGKNGNNSNIFSSQKRFQSQALSVIPESVSDENVPFIDERENEKTRITCTKV</sequence>
<reference evidence="9" key="2">
    <citation type="submission" date="2015-08" db="UniProtKB">
        <authorList>
            <consortium name="WormBaseParasite"/>
        </authorList>
    </citation>
    <scope>IDENTIFICATION</scope>
</reference>
<feature type="transmembrane region" description="Helical" evidence="6">
    <location>
        <begin position="420"/>
        <end position="444"/>
    </location>
</feature>
<comment type="similarity">
    <text evidence="2">Belongs to the monovalent cation:proton antiporter 1 (CPA1) transporter (TC 2.A.36) family.</text>
</comment>
<name>A0A0K0F9R9_STRVS</name>
<reference evidence="8" key="1">
    <citation type="submission" date="2014-07" db="EMBL/GenBank/DDBJ databases">
        <authorList>
            <person name="Martin A.A"/>
            <person name="De Silva N."/>
        </authorList>
    </citation>
    <scope>NUCLEOTIDE SEQUENCE</scope>
</reference>
<dbReference type="STRING" id="75913.A0A0K0F9R9"/>
<proteinExistence type="inferred from homology"/>
<feature type="transmembrane region" description="Helical" evidence="6">
    <location>
        <begin position="222"/>
        <end position="243"/>
    </location>
</feature>
<comment type="subcellular location">
    <subcellularLocation>
        <location evidence="1">Membrane</location>
        <topology evidence="1">Multi-pass membrane protein</topology>
    </subcellularLocation>
</comment>
<feature type="transmembrane region" description="Helical" evidence="6">
    <location>
        <begin position="38"/>
        <end position="56"/>
    </location>
</feature>
<dbReference type="InterPro" id="IPR051843">
    <property type="entry name" value="CPA1_transporter"/>
</dbReference>
<evidence type="ECO:0000259" key="7">
    <source>
        <dbReference type="Pfam" id="PF00999"/>
    </source>
</evidence>
<evidence type="ECO:0000256" key="4">
    <source>
        <dbReference type="ARBA" id="ARBA00022989"/>
    </source>
</evidence>
<dbReference type="GO" id="GO:0015297">
    <property type="term" value="F:antiporter activity"/>
    <property type="evidence" value="ECO:0007669"/>
    <property type="project" value="InterPro"/>
</dbReference>
<feature type="transmembrane region" description="Helical" evidence="6">
    <location>
        <begin position="287"/>
        <end position="303"/>
    </location>
</feature>
<evidence type="ECO:0000313" key="9">
    <source>
        <dbReference type="WBParaSite" id="SVE_0557100.1"/>
    </source>
</evidence>
<dbReference type="Pfam" id="PF00999">
    <property type="entry name" value="Na_H_Exchanger"/>
    <property type="match status" value="1"/>
</dbReference>
<feature type="transmembrane region" description="Helical" evidence="6">
    <location>
        <begin position="315"/>
        <end position="334"/>
    </location>
</feature>
<evidence type="ECO:0000256" key="2">
    <source>
        <dbReference type="ARBA" id="ARBA00007367"/>
    </source>
</evidence>
<dbReference type="Gene3D" id="1.20.1530.20">
    <property type="match status" value="1"/>
</dbReference>
<dbReference type="AlphaFoldDB" id="A0A0K0F9R9"/>
<evidence type="ECO:0000256" key="3">
    <source>
        <dbReference type="ARBA" id="ARBA00022692"/>
    </source>
</evidence>
<dbReference type="InterPro" id="IPR006153">
    <property type="entry name" value="Cation/H_exchanger_TM"/>
</dbReference>
<dbReference type="WBParaSite" id="SVE_0557100.1">
    <property type="protein sequence ID" value="SVE_0557100.1"/>
    <property type="gene ID" value="SVE_0557100"/>
</dbReference>
<feature type="transmembrane region" description="Helical" evidence="6">
    <location>
        <begin position="123"/>
        <end position="146"/>
    </location>
</feature>
<feature type="transmembrane region" description="Helical" evidence="6">
    <location>
        <begin position="7"/>
        <end position="26"/>
    </location>
</feature>
<dbReference type="GO" id="GO:1902600">
    <property type="term" value="P:proton transmembrane transport"/>
    <property type="evidence" value="ECO:0007669"/>
    <property type="project" value="InterPro"/>
</dbReference>
<organism evidence="8 9">
    <name type="scientific">Strongyloides venezuelensis</name>
    <name type="common">Threadworm</name>
    <dbReference type="NCBI Taxonomy" id="75913"/>
    <lineage>
        <taxon>Eukaryota</taxon>
        <taxon>Metazoa</taxon>
        <taxon>Ecdysozoa</taxon>
        <taxon>Nematoda</taxon>
        <taxon>Chromadorea</taxon>
        <taxon>Rhabditida</taxon>
        <taxon>Tylenchina</taxon>
        <taxon>Panagrolaimomorpha</taxon>
        <taxon>Strongyloidoidea</taxon>
        <taxon>Strongyloididae</taxon>
        <taxon>Strongyloides</taxon>
    </lineage>
</organism>
<evidence type="ECO:0000256" key="6">
    <source>
        <dbReference type="SAM" id="Phobius"/>
    </source>
</evidence>
<evidence type="ECO:0000256" key="5">
    <source>
        <dbReference type="ARBA" id="ARBA00023136"/>
    </source>
</evidence>
<feature type="transmembrane region" description="Helical" evidence="6">
    <location>
        <begin position="152"/>
        <end position="176"/>
    </location>
</feature>
<keyword evidence="8" id="KW-1185">Reference proteome</keyword>
<dbReference type="Proteomes" id="UP000035680">
    <property type="component" value="Unassembled WGS sequence"/>
</dbReference>
<protein>
    <submittedName>
        <fullName evidence="9">GH07323p (inferred by orthology to a D. melanogaster protein)</fullName>
    </submittedName>
</protein>
<keyword evidence="5 6" id="KW-0472">Membrane</keyword>
<keyword evidence="3 6" id="KW-0812">Transmembrane</keyword>
<evidence type="ECO:0000313" key="8">
    <source>
        <dbReference type="Proteomes" id="UP000035680"/>
    </source>
</evidence>
<feature type="transmembrane region" description="Helical" evidence="6">
    <location>
        <begin position="264"/>
        <end position="281"/>
    </location>
</feature>
<accession>A0A0K0F9R9</accession>